<dbReference type="REBASE" id="154734">
    <property type="entry name" value="AspCfxKORF113P"/>
</dbReference>
<dbReference type="KEGG" id="pbf:CFX0092_B0117"/>
<proteinExistence type="predicted"/>
<dbReference type="AlphaFoldDB" id="A0A160T5I5"/>
<sequence>MSGFLKGAANAPNRLLTSRDEGRVMFLGVAASDKIIGYVIDRDNPISSVIARLIDTNSAGVFTEIFIGETNLRELLLKLAEIYRKGWIDSKRLNSNGNAVPCNAPNCGGYTLEAELGVTPNGYPLPDYLDFEIKQYGVNNFESMKPLSPLTLMTPEPTGGYYVDMGVEAFVRKYGYTDKMGRPDRLNFGGIHTIGKRTDITGLTLNLKGYNSVKGNFDPDNGGIVLEDDQGRIAALWNFSSLMEHWTIKHARAGYIPSMARTELAKQYSYGPIISLGLGTDFKLFLDAIAVGHIYYDPGIKVENISSDHPKTKRRSQFRIRISSLYTLYRSWQEYNLAVL</sequence>
<evidence type="ECO:0000313" key="2">
    <source>
        <dbReference type="EMBL" id="CUS05651.1"/>
    </source>
</evidence>
<organism evidence="2 3">
    <name type="scientific">Candidatus Promineifilum breve</name>
    <dbReference type="NCBI Taxonomy" id="1806508"/>
    <lineage>
        <taxon>Bacteria</taxon>
        <taxon>Bacillati</taxon>
        <taxon>Chloroflexota</taxon>
        <taxon>Ardenticatenia</taxon>
        <taxon>Candidatus Promineifilales</taxon>
        <taxon>Candidatus Promineifilaceae</taxon>
        <taxon>Candidatus Promineifilum</taxon>
    </lineage>
</organism>
<reference evidence="2" key="1">
    <citation type="submission" date="2016-01" db="EMBL/GenBank/DDBJ databases">
        <authorList>
            <person name="Mcilroy J.S."/>
            <person name="Karst M S."/>
            <person name="Albertsen M."/>
        </authorList>
    </citation>
    <scope>NUCLEOTIDE SEQUENCE</scope>
    <source>
        <strain evidence="2">Cfx-K</strain>
    </source>
</reference>
<dbReference type="Pfam" id="PF15515">
    <property type="entry name" value="MvaI_BcnI"/>
    <property type="match status" value="1"/>
</dbReference>
<accession>A0A160T5I5</accession>
<name>A0A160T5I5_9CHLR</name>
<gene>
    <name evidence="2" type="ORF">CFX0092_B0117</name>
</gene>
<evidence type="ECO:0000259" key="1">
    <source>
        <dbReference type="Pfam" id="PF15515"/>
    </source>
</evidence>
<evidence type="ECO:0000313" key="3">
    <source>
        <dbReference type="Proteomes" id="UP000215027"/>
    </source>
</evidence>
<dbReference type="EMBL" id="LN890656">
    <property type="protein sequence ID" value="CUS05651.1"/>
    <property type="molecule type" value="Genomic_DNA"/>
</dbReference>
<dbReference type="InterPro" id="IPR029127">
    <property type="entry name" value="MvaI_BcnI"/>
</dbReference>
<keyword evidence="3" id="KW-1185">Reference proteome</keyword>
<protein>
    <recommendedName>
        <fullName evidence="1">MvaI/BcnI restriction endonuclease domain-containing protein</fullName>
    </recommendedName>
</protein>
<feature type="domain" description="MvaI/BcnI restriction endonuclease" evidence="1">
    <location>
        <begin position="78"/>
        <end position="329"/>
    </location>
</feature>
<dbReference type="Proteomes" id="UP000215027">
    <property type="component" value="Chromosome II"/>
</dbReference>
<dbReference type="InterPro" id="IPR043004">
    <property type="entry name" value="MvaI_BcnI_cat"/>
</dbReference>
<dbReference type="Gene3D" id="3.40.210.20">
    <property type="entry name" value="MvaI/BcnI restriction endonuclease, catalytic domain"/>
    <property type="match status" value="1"/>
</dbReference>